<organism evidence="7 8">
    <name type="scientific">Callosobruchus maculatus</name>
    <name type="common">Southern cowpea weevil</name>
    <name type="synonym">Pulse bruchid</name>
    <dbReference type="NCBI Taxonomy" id="64391"/>
    <lineage>
        <taxon>Eukaryota</taxon>
        <taxon>Metazoa</taxon>
        <taxon>Ecdysozoa</taxon>
        <taxon>Arthropoda</taxon>
        <taxon>Hexapoda</taxon>
        <taxon>Insecta</taxon>
        <taxon>Pterygota</taxon>
        <taxon>Neoptera</taxon>
        <taxon>Endopterygota</taxon>
        <taxon>Coleoptera</taxon>
        <taxon>Polyphaga</taxon>
        <taxon>Cucujiformia</taxon>
        <taxon>Chrysomeloidea</taxon>
        <taxon>Chrysomelidae</taxon>
        <taxon>Bruchinae</taxon>
        <taxon>Bruchini</taxon>
        <taxon>Callosobruchus</taxon>
    </lineage>
</organism>
<dbReference type="PROSITE" id="PS50850">
    <property type="entry name" value="MFS"/>
    <property type="match status" value="1"/>
</dbReference>
<evidence type="ECO:0000256" key="5">
    <source>
        <dbReference type="SAM" id="Phobius"/>
    </source>
</evidence>
<sequence>MDDSGKTKHNHEDGLDMDDILPTVGEFGTYQKLMLWLVCLPACFPCGFGAFNQLFMADIPKHWCRVPLLENITTIDELKNVSIPYEDGIYAECKRYAVNWEEIIQTAGGSFRDIIANTSWPQEDCKDGWVYDKSEVKSSIVIDFNLVCDRDIYPTLGLVALNVGGPIGVYTFGRLNDSIGRKKSFFLCLTTLLVGSALTVTAQNFWWWAGSRVIVGLTIPAMYQIPFIICTFFLYANRYSRPEL</sequence>
<dbReference type="OrthoDB" id="2544694at2759"/>
<comment type="subcellular location">
    <subcellularLocation>
        <location evidence="1">Membrane</location>
        <topology evidence="1">Multi-pass membrane protein</topology>
    </subcellularLocation>
</comment>
<keyword evidence="4 5" id="KW-0472">Membrane</keyword>
<keyword evidence="2 5" id="KW-0812">Transmembrane</keyword>
<dbReference type="GO" id="GO:0022857">
    <property type="term" value="F:transmembrane transporter activity"/>
    <property type="evidence" value="ECO:0007669"/>
    <property type="project" value="InterPro"/>
</dbReference>
<evidence type="ECO:0000256" key="4">
    <source>
        <dbReference type="ARBA" id="ARBA00023136"/>
    </source>
</evidence>
<gene>
    <name evidence="7" type="ORF">CALMAC_LOCUS15744</name>
</gene>
<evidence type="ECO:0000313" key="8">
    <source>
        <dbReference type="Proteomes" id="UP000410492"/>
    </source>
</evidence>
<evidence type="ECO:0000313" key="7">
    <source>
        <dbReference type="EMBL" id="VEN57003.1"/>
    </source>
</evidence>
<evidence type="ECO:0000259" key="6">
    <source>
        <dbReference type="PROSITE" id="PS50850"/>
    </source>
</evidence>
<keyword evidence="3 5" id="KW-1133">Transmembrane helix</keyword>
<accession>A0A653DAF0</accession>
<dbReference type="Proteomes" id="UP000410492">
    <property type="component" value="Unassembled WGS sequence"/>
</dbReference>
<feature type="transmembrane region" description="Helical" evidence="5">
    <location>
        <begin position="184"/>
        <end position="207"/>
    </location>
</feature>
<protein>
    <recommendedName>
        <fullName evidence="6">Major facilitator superfamily (MFS) profile domain-containing protein</fullName>
    </recommendedName>
</protein>
<dbReference type="AlphaFoldDB" id="A0A653DAF0"/>
<dbReference type="InterPro" id="IPR036259">
    <property type="entry name" value="MFS_trans_sf"/>
</dbReference>
<feature type="transmembrane region" description="Helical" evidence="5">
    <location>
        <begin position="33"/>
        <end position="55"/>
    </location>
</feature>
<dbReference type="PANTHER" id="PTHR24064">
    <property type="entry name" value="SOLUTE CARRIER FAMILY 22 MEMBER"/>
    <property type="match status" value="1"/>
</dbReference>
<keyword evidence="8" id="KW-1185">Reference proteome</keyword>
<evidence type="ECO:0000256" key="2">
    <source>
        <dbReference type="ARBA" id="ARBA00022692"/>
    </source>
</evidence>
<dbReference type="SUPFAM" id="SSF103473">
    <property type="entry name" value="MFS general substrate transporter"/>
    <property type="match status" value="1"/>
</dbReference>
<reference evidence="7 8" key="1">
    <citation type="submission" date="2019-01" db="EMBL/GenBank/DDBJ databases">
        <authorList>
            <person name="Sayadi A."/>
        </authorList>
    </citation>
    <scope>NUCLEOTIDE SEQUENCE [LARGE SCALE GENOMIC DNA]</scope>
</reference>
<dbReference type="InterPro" id="IPR005828">
    <property type="entry name" value="MFS_sugar_transport-like"/>
</dbReference>
<name>A0A653DAF0_CALMS</name>
<evidence type="ECO:0000256" key="3">
    <source>
        <dbReference type="ARBA" id="ARBA00022989"/>
    </source>
</evidence>
<dbReference type="Gene3D" id="1.20.1250.20">
    <property type="entry name" value="MFS general substrate transporter like domains"/>
    <property type="match status" value="1"/>
</dbReference>
<dbReference type="GO" id="GO:0016020">
    <property type="term" value="C:membrane"/>
    <property type="evidence" value="ECO:0007669"/>
    <property type="project" value="UniProtKB-SubCell"/>
</dbReference>
<feature type="transmembrane region" description="Helical" evidence="5">
    <location>
        <begin position="213"/>
        <end position="236"/>
    </location>
</feature>
<dbReference type="InterPro" id="IPR020846">
    <property type="entry name" value="MFS_dom"/>
</dbReference>
<feature type="domain" description="Major facilitator superfamily (MFS) profile" evidence="6">
    <location>
        <begin position="102"/>
        <end position="244"/>
    </location>
</feature>
<evidence type="ECO:0000256" key="1">
    <source>
        <dbReference type="ARBA" id="ARBA00004141"/>
    </source>
</evidence>
<dbReference type="EMBL" id="CAACVG010010935">
    <property type="protein sequence ID" value="VEN57003.1"/>
    <property type="molecule type" value="Genomic_DNA"/>
</dbReference>
<proteinExistence type="predicted"/>
<dbReference type="Pfam" id="PF00083">
    <property type="entry name" value="Sugar_tr"/>
    <property type="match status" value="1"/>
</dbReference>